<reference evidence="2 3" key="1">
    <citation type="submission" date="2018-06" db="EMBL/GenBank/DDBJ databases">
        <title>Comparative genomics of downy mildews reveals potential adaptations to biotrophy.</title>
        <authorList>
            <person name="Fletcher K."/>
            <person name="Klosterman S.J."/>
            <person name="Derevnina L."/>
            <person name="Martin F."/>
            <person name="Koike S."/>
            <person name="Reyes Chin-Wo S."/>
            <person name="Mou B."/>
            <person name="Michelmore R."/>
        </authorList>
    </citation>
    <scope>NUCLEOTIDE SEQUENCE [LARGE SCALE GENOMIC DNA]</scope>
    <source>
        <strain evidence="2 3">R14</strain>
    </source>
</reference>
<keyword evidence="3" id="KW-1185">Reference proteome</keyword>
<dbReference type="EMBL" id="QLLG01000189">
    <property type="protein sequence ID" value="RMX66759.1"/>
    <property type="molecule type" value="Genomic_DNA"/>
</dbReference>
<dbReference type="Proteomes" id="UP000282087">
    <property type="component" value="Unassembled WGS sequence"/>
</dbReference>
<name>A0A3M6VJB5_9STRA</name>
<evidence type="ECO:0008006" key="4">
    <source>
        <dbReference type="Google" id="ProtNLM"/>
    </source>
</evidence>
<gene>
    <name evidence="2" type="ORF">DD238_004818</name>
</gene>
<sequence>MLQQRRWIVLLYILCNTSLRAQKQLLFGWRAETGGDAAFQCPGDIHAYPLASDLPRAIVQTLDNGTRDADNNPYHVLLMHSSDSDHFFL</sequence>
<dbReference type="AlphaFoldDB" id="A0A3M6VJB5"/>
<feature type="signal peptide" evidence="1">
    <location>
        <begin position="1"/>
        <end position="21"/>
    </location>
</feature>
<evidence type="ECO:0000256" key="1">
    <source>
        <dbReference type="SAM" id="SignalP"/>
    </source>
</evidence>
<evidence type="ECO:0000313" key="3">
    <source>
        <dbReference type="Proteomes" id="UP000282087"/>
    </source>
</evidence>
<feature type="chain" id="PRO_5018239247" description="Secreted protein" evidence="1">
    <location>
        <begin position="22"/>
        <end position="89"/>
    </location>
</feature>
<keyword evidence="1" id="KW-0732">Signal</keyword>
<protein>
    <recommendedName>
        <fullName evidence="4">Secreted protein</fullName>
    </recommendedName>
</protein>
<comment type="caution">
    <text evidence="2">The sequence shown here is derived from an EMBL/GenBank/DDBJ whole genome shotgun (WGS) entry which is preliminary data.</text>
</comment>
<accession>A0A3M6VJB5</accession>
<proteinExistence type="predicted"/>
<evidence type="ECO:0000313" key="2">
    <source>
        <dbReference type="EMBL" id="RMX66759.1"/>
    </source>
</evidence>
<organism evidence="2 3">
    <name type="scientific">Peronospora effusa</name>
    <dbReference type="NCBI Taxonomy" id="542832"/>
    <lineage>
        <taxon>Eukaryota</taxon>
        <taxon>Sar</taxon>
        <taxon>Stramenopiles</taxon>
        <taxon>Oomycota</taxon>
        <taxon>Peronosporomycetes</taxon>
        <taxon>Peronosporales</taxon>
        <taxon>Peronosporaceae</taxon>
        <taxon>Peronospora</taxon>
    </lineage>
</organism>